<dbReference type="AlphaFoldDB" id="A0A1H9PJR1"/>
<comment type="similarity">
    <text evidence="1">Belongs to the LptD family.</text>
</comment>
<proteinExistence type="inferred from homology"/>
<dbReference type="STRING" id="641238.SAMN04490244_101218"/>
<dbReference type="EMBL" id="FOGU01000001">
    <property type="protein sequence ID" value="SER48428.1"/>
    <property type="molecule type" value="Genomic_DNA"/>
</dbReference>
<dbReference type="OrthoDB" id="9760225at2"/>
<comment type="subcellular location">
    <subcellularLocation>
        <location evidence="1">Cell outer membrane</location>
    </subcellularLocation>
</comment>
<name>A0A1H9PJR1_9RHOB</name>
<dbReference type="GO" id="GO:0015920">
    <property type="term" value="P:lipopolysaccharide transport"/>
    <property type="evidence" value="ECO:0007669"/>
    <property type="project" value="InterPro"/>
</dbReference>
<dbReference type="GO" id="GO:0009279">
    <property type="term" value="C:cell outer membrane"/>
    <property type="evidence" value="ECO:0007669"/>
    <property type="project" value="UniProtKB-SubCell"/>
</dbReference>
<dbReference type="GO" id="GO:1990351">
    <property type="term" value="C:transporter complex"/>
    <property type="evidence" value="ECO:0007669"/>
    <property type="project" value="TreeGrafter"/>
</dbReference>
<comment type="caution">
    <text evidence="1">Lacks conserved residue(s) required for the propagation of feature annotation.</text>
</comment>
<protein>
    <recommendedName>
        <fullName evidence="1">LPS-assembly protein LptD</fullName>
    </recommendedName>
</protein>
<dbReference type="InterPro" id="IPR020889">
    <property type="entry name" value="LipoPS_assembly_LptD"/>
</dbReference>
<evidence type="ECO:0000259" key="2">
    <source>
        <dbReference type="Pfam" id="PF04453"/>
    </source>
</evidence>
<dbReference type="PANTHER" id="PTHR30189">
    <property type="entry name" value="LPS-ASSEMBLY PROTEIN"/>
    <property type="match status" value="1"/>
</dbReference>
<dbReference type="Proteomes" id="UP000198885">
    <property type="component" value="Unassembled WGS sequence"/>
</dbReference>
<evidence type="ECO:0000313" key="4">
    <source>
        <dbReference type="Proteomes" id="UP000198885"/>
    </source>
</evidence>
<accession>A0A1H9PJR1</accession>
<evidence type="ECO:0000313" key="3">
    <source>
        <dbReference type="EMBL" id="SER48428.1"/>
    </source>
</evidence>
<dbReference type="HAMAP" id="MF_01411">
    <property type="entry name" value="LPS_assembly_LptD"/>
    <property type="match status" value="1"/>
</dbReference>
<sequence precursor="true">MRLRVVLALLGWLIPALAEAQTASLVADRVDLRGGDTLVAEGSVEVLYGRTRLSAPRITYDQTADRLRIEGPITLVEGESTIVVADQAQLDTDLQNGILDSARLVLDRQLQLAANQITRVDGRYTLLTKSVASSCRVCAAAPVPTWEIRARRIIHDEQAQQLYFDSASFRLLGIPIFYVPRLRLPDPTLARSTGFLLPTVRSTSALGTGVKVPYFVTVGDHADLTFTPYLSPQTRTLQARWRQETVRGGLSFEGALSDDTLREDETRYYLFGNGSFTVGAGFTLDVGLQQVSDPAYLIDYDYSDRDRLVSFAELSRYRRDEAIFARITGFETLRDSEIPIEDQLPRSYAQFAFERSHDVAGGVLTWGADAAAVRRKSDAPGAGRDSQRVGLSTDWRRQETLPNGMIAALTTGVAGHVYNTRQDPTFDDQTGRLTTSAEATLRWPMRRVTAGGAQQLLEPVVQLAWADVIGDTVPNEDSVLVEFDEGNLFSLSRYPGRDRIETGARANLGVRFTHLAPGGWTLGALVGRTARFDETGQFEDGTGLSGESSDWLVAGQLRLNEMFSLTGRTLFEDDLTVTKAAARMAYSTPRAQAAATYVWLREEPDENRPDPAHEVTLDAAYRLTRRWSSSFETRFNVEAERAAEAGLGLQYRTECITVDLSLSRRFTSSTSVSATTDFGLEVSLAGIGADRTGAAARSACNG</sequence>
<feature type="signal peptide" evidence="1">
    <location>
        <begin position="1"/>
        <end position="18"/>
    </location>
</feature>
<dbReference type="PANTHER" id="PTHR30189:SF1">
    <property type="entry name" value="LPS-ASSEMBLY PROTEIN LPTD"/>
    <property type="match status" value="1"/>
</dbReference>
<keyword evidence="4" id="KW-1185">Reference proteome</keyword>
<dbReference type="RefSeq" id="WP_092687099.1">
    <property type="nucleotide sequence ID" value="NZ_FOGU01000001.1"/>
</dbReference>
<dbReference type="Pfam" id="PF04453">
    <property type="entry name" value="LptD"/>
    <property type="match status" value="1"/>
</dbReference>
<feature type="domain" description="LptD C-terminal" evidence="2">
    <location>
        <begin position="266"/>
        <end position="627"/>
    </location>
</feature>
<keyword evidence="1" id="KW-0732">Signal</keyword>
<dbReference type="InterPro" id="IPR007543">
    <property type="entry name" value="LptD_C"/>
</dbReference>
<feature type="chain" id="PRO_5011803174" description="LPS-assembly protein LptD" evidence="1">
    <location>
        <begin position="19"/>
        <end position="702"/>
    </location>
</feature>
<keyword evidence="1" id="KW-0472">Membrane</keyword>
<comment type="subunit">
    <text evidence="1">Component of the lipopolysaccharide transport and assembly complex.</text>
</comment>
<dbReference type="GO" id="GO:0043165">
    <property type="term" value="P:Gram-negative-bacterium-type cell outer membrane assembly"/>
    <property type="evidence" value="ECO:0007669"/>
    <property type="project" value="UniProtKB-UniRule"/>
</dbReference>
<gene>
    <name evidence="1" type="primary">lptD</name>
    <name evidence="3" type="ORF">SAMN04490244_101218</name>
</gene>
<dbReference type="InterPro" id="IPR050218">
    <property type="entry name" value="LptD"/>
</dbReference>
<evidence type="ECO:0000256" key="1">
    <source>
        <dbReference type="HAMAP-Rule" id="MF_01411"/>
    </source>
</evidence>
<comment type="function">
    <text evidence="1">Involved in the assembly of lipopolysaccharide (LPS) at the surface of the outer membrane.</text>
</comment>
<reference evidence="3 4" key="1">
    <citation type="submission" date="2016-10" db="EMBL/GenBank/DDBJ databases">
        <authorList>
            <person name="de Groot N.N."/>
        </authorList>
    </citation>
    <scope>NUCLEOTIDE SEQUENCE [LARGE SCALE GENOMIC DNA]</scope>
    <source>
        <strain evidence="3 4">DSM 23042</strain>
    </source>
</reference>
<organism evidence="3 4">
    <name type="scientific">Tranquillimonas rosea</name>
    <dbReference type="NCBI Taxonomy" id="641238"/>
    <lineage>
        <taxon>Bacteria</taxon>
        <taxon>Pseudomonadati</taxon>
        <taxon>Pseudomonadota</taxon>
        <taxon>Alphaproteobacteria</taxon>
        <taxon>Rhodobacterales</taxon>
        <taxon>Roseobacteraceae</taxon>
        <taxon>Tranquillimonas</taxon>
    </lineage>
</organism>
<keyword evidence="1" id="KW-0998">Cell outer membrane</keyword>